<organism evidence="5 6">
    <name type="scientific">Streptomyces gibsoniae</name>
    <dbReference type="NCBI Taxonomy" id="3075529"/>
    <lineage>
        <taxon>Bacteria</taxon>
        <taxon>Bacillati</taxon>
        <taxon>Actinomycetota</taxon>
        <taxon>Actinomycetes</taxon>
        <taxon>Kitasatosporales</taxon>
        <taxon>Streptomycetaceae</taxon>
        <taxon>Streptomyces</taxon>
    </lineage>
</organism>
<reference evidence="6" key="1">
    <citation type="submission" date="2023-07" db="EMBL/GenBank/DDBJ databases">
        <title>30 novel species of actinomycetes from the DSMZ collection.</title>
        <authorList>
            <person name="Nouioui I."/>
        </authorList>
    </citation>
    <scope>NUCLEOTIDE SEQUENCE [LARGE SCALE GENOMIC DNA]</scope>
    <source>
        <strain evidence="6">DSM 41699</strain>
    </source>
</reference>
<dbReference type="Gene3D" id="3.20.20.240">
    <property type="entry name" value="Methylmalonyl-CoA mutase"/>
    <property type="match status" value="1"/>
</dbReference>
<feature type="compositionally biased region" description="Low complexity" evidence="3">
    <location>
        <begin position="8"/>
        <end position="19"/>
    </location>
</feature>
<protein>
    <submittedName>
        <fullName evidence="5">Methylmalonyl-CoA mutase family protein</fullName>
    </submittedName>
</protein>
<evidence type="ECO:0000313" key="6">
    <source>
        <dbReference type="Proteomes" id="UP001183809"/>
    </source>
</evidence>
<evidence type="ECO:0000256" key="3">
    <source>
        <dbReference type="SAM" id="MobiDB-lite"/>
    </source>
</evidence>
<keyword evidence="6" id="KW-1185">Reference proteome</keyword>
<evidence type="ECO:0000259" key="4">
    <source>
        <dbReference type="Pfam" id="PF01642"/>
    </source>
</evidence>
<evidence type="ECO:0000256" key="1">
    <source>
        <dbReference type="ARBA" id="ARBA00011870"/>
    </source>
</evidence>
<evidence type="ECO:0000256" key="2">
    <source>
        <dbReference type="ARBA" id="ARBA00023235"/>
    </source>
</evidence>
<dbReference type="EMBL" id="JAVREY010000002">
    <property type="protein sequence ID" value="MDT0461973.1"/>
    <property type="molecule type" value="Genomic_DNA"/>
</dbReference>
<dbReference type="SUPFAM" id="SSF51703">
    <property type="entry name" value="Cobalamin (vitamin B12)-dependent enzymes"/>
    <property type="match status" value="1"/>
</dbReference>
<proteinExistence type="predicted"/>
<dbReference type="NCBIfam" id="TIGR00641">
    <property type="entry name" value="acid_CoA_mut_N"/>
    <property type="match status" value="1"/>
</dbReference>
<sequence>MSGRPQHTDAVAGATTDAGIPVDAVYTPESHPVRTPEPPGEPPFTRGVRPLMYRERPWAVRQLAGFGTPEDTNRRLRLLLEHGATAVNTVFDFPTNRGYDSDAPLARADAGQGGVAVDSVEDMLALYAGIPLDQVSVSIVVSHPVAAGVALAMYLVAAERRGYRPEALAGTLQNDFMMETVVLTAPSVLEPAFAFRLSTDVVEYCLEHVPRWNAISYTGYNYREAGADAVQEAALVVAHAVATAEEMVRRGHPVDSFATRLTAFFSADNDFFEEIAKYRAARRVYARVFAERLGAREPRSRMLRYHVQTAGSALTAQQPLNNVTRAAYHALAAVLGGAQSLHVSAYDEALSIPSESAALTALHTQHILRHETGVDRTADPLAGSHYVESLTDAVEERVCELLERIDALGGLVAAVEQGWVHKHLLSNAYDRQLAIDDGTHTVVGVNRFRSEEPVHIDPFRVPATLEPQQDKLRRLRAGRDGARVTAALDELRAAASSDRNTMPPLLDAVRAGATLGECSEVFRVLHGGWRQPLI</sequence>
<dbReference type="RefSeq" id="WP_311691494.1">
    <property type="nucleotide sequence ID" value="NZ_JAVREY010000002.1"/>
</dbReference>
<keyword evidence="2" id="KW-0413">Isomerase</keyword>
<evidence type="ECO:0000313" key="5">
    <source>
        <dbReference type="EMBL" id="MDT0461973.1"/>
    </source>
</evidence>
<dbReference type="PANTHER" id="PTHR48101">
    <property type="entry name" value="METHYLMALONYL-COA MUTASE, MITOCHONDRIAL-RELATED"/>
    <property type="match status" value="1"/>
</dbReference>
<dbReference type="Pfam" id="PF01642">
    <property type="entry name" value="MM_CoA_mutase"/>
    <property type="match status" value="1"/>
</dbReference>
<dbReference type="Proteomes" id="UP001183809">
    <property type="component" value="Unassembled WGS sequence"/>
</dbReference>
<dbReference type="InterPro" id="IPR006099">
    <property type="entry name" value="MeMalonylCoA_mutase_a/b_cat"/>
</dbReference>
<feature type="domain" description="Methylmalonyl-CoA mutase alpha/beta chain catalytic" evidence="4">
    <location>
        <begin position="16"/>
        <end position="524"/>
    </location>
</feature>
<dbReference type="InterPro" id="IPR016176">
    <property type="entry name" value="Cbl-dep_enz_cat"/>
</dbReference>
<gene>
    <name evidence="5" type="ORF">RM764_02955</name>
</gene>
<feature type="region of interest" description="Disordered" evidence="3">
    <location>
        <begin position="1"/>
        <end position="44"/>
    </location>
</feature>
<comment type="subunit">
    <text evidence="1">Heterodimer of an alpha and a beta chain.</text>
</comment>
<comment type="caution">
    <text evidence="5">The sequence shown here is derived from an EMBL/GenBank/DDBJ whole genome shotgun (WGS) entry which is preliminary data.</text>
</comment>
<dbReference type="PANTHER" id="PTHR48101:SF1">
    <property type="entry name" value="METHYLMALONYL-COA MUTASE, LARGE SUBUNIT"/>
    <property type="match status" value="1"/>
</dbReference>
<name>A0ABU2TLZ8_9ACTN</name>
<dbReference type="InterPro" id="IPR006098">
    <property type="entry name" value="MMCoA_mutase_a_cat"/>
</dbReference>
<accession>A0ABU2TLZ8</accession>